<keyword evidence="2" id="KW-1185">Reference proteome</keyword>
<organism evidence="1 2">
    <name type="scientific">Coniosporium uncinatum</name>
    <dbReference type="NCBI Taxonomy" id="93489"/>
    <lineage>
        <taxon>Eukaryota</taxon>
        <taxon>Fungi</taxon>
        <taxon>Dikarya</taxon>
        <taxon>Ascomycota</taxon>
        <taxon>Pezizomycotina</taxon>
        <taxon>Dothideomycetes</taxon>
        <taxon>Dothideomycetes incertae sedis</taxon>
        <taxon>Coniosporium</taxon>
    </lineage>
</organism>
<sequence length="174" mass="19009">MSPKTPFGEASATAPVTHWTNKTLSTGSHQLRDEKGKALPRRYTAHTSFEVKFQDFSALGSFASTLSAMPHVSIHSISWRLTDVTRMNMNRTSRQDAVKDAIKKAIDYASAVGKEEVRAESISDTENGHSFHHAAPMRMMQTRGGGPGGGPEELSFEPEDVELTSSVTVNFIAE</sequence>
<protein>
    <submittedName>
        <fullName evidence="1">Uncharacterized protein</fullName>
    </submittedName>
</protein>
<proteinExistence type="predicted"/>
<evidence type="ECO:0000313" key="2">
    <source>
        <dbReference type="Proteomes" id="UP001186974"/>
    </source>
</evidence>
<dbReference type="Proteomes" id="UP001186974">
    <property type="component" value="Unassembled WGS sequence"/>
</dbReference>
<name>A0ACC3CX23_9PEZI</name>
<dbReference type="EMBL" id="JAWDJW010010129">
    <property type="protein sequence ID" value="KAK3050366.1"/>
    <property type="molecule type" value="Genomic_DNA"/>
</dbReference>
<accession>A0ACC3CX23</accession>
<comment type="caution">
    <text evidence="1">The sequence shown here is derived from an EMBL/GenBank/DDBJ whole genome shotgun (WGS) entry which is preliminary data.</text>
</comment>
<gene>
    <name evidence="1" type="ORF">LTS18_012592</name>
</gene>
<evidence type="ECO:0000313" key="1">
    <source>
        <dbReference type="EMBL" id="KAK3050366.1"/>
    </source>
</evidence>
<reference evidence="1" key="1">
    <citation type="submission" date="2024-09" db="EMBL/GenBank/DDBJ databases">
        <title>Black Yeasts Isolated from many extreme environments.</title>
        <authorList>
            <person name="Coleine C."/>
            <person name="Stajich J.E."/>
            <person name="Selbmann L."/>
        </authorList>
    </citation>
    <scope>NUCLEOTIDE SEQUENCE</scope>
    <source>
        <strain evidence="1">CCFEE 5737</strain>
    </source>
</reference>